<proteinExistence type="predicted"/>
<organism evidence="2 3">
    <name type="scientific">Macrolepiota fuliginosa MF-IS2</name>
    <dbReference type="NCBI Taxonomy" id="1400762"/>
    <lineage>
        <taxon>Eukaryota</taxon>
        <taxon>Fungi</taxon>
        <taxon>Dikarya</taxon>
        <taxon>Basidiomycota</taxon>
        <taxon>Agaricomycotina</taxon>
        <taxon>Agaricomycetes</taxon>
        <taxon>Agaricomycetidae</taxon>
        <taxon>Agaricales</taxon>
        <taxon>Agaricineae</taxon>
        <taxon>Agaricaceae</taxon>
        <taxon>Macrolepiota</taxon>
    </lineage>
</organism>
<keyword evidence="3" id="KW-1185">Reference proteome</keyword>
<feature type="compositionally biased region" description="Basic and acidic residues" evidence="1">
    <location>
        <begin position="79"/>
        <end position="98"/>
    </location>
</feature>
<name>A0A9P5X749_9AGAR</name>
<accession>A0A9P5X749</accession>
<evidence type="ECO:0000256" key="1">
    <source>
        <dbReference type="SAM" id="MobiDB-lite"/>
    </source>
</evidence>
<feature type="region of interest" description="Disordered" evidence="1">
    <location>
        <begin position="62"/>
        <end position="98"/>
    </location>
</feature>
<evidence type="ECO:0000313" key="2">
    <source>
        <dbReference type="EMBL" id="KAF9444380.1"/>
    </source>
</evidence>
<feature type="compositionally biased region" description="Basic and acidic residues" evidence="1">
    <location>
        <begin position="62"/>
        <end position="71"/>
    </location>
</feature>
<reference evidence="2" key="1">
    <citation type="submission" date="2020-11" db="EMBL/GenBank/DDBJ databases">
        <authorList>
            <consortium name="DOE Joint Genome Institute"/>
            <person name="Ahrendt S."/>
            <person name="Riley R."/>
            <person name="Andreopoulos W."/>
            <person name="Labutti K."/>
            <person name="Pangilinan J."/>
            <person name="Ruiz-Duenas F.J."/>
            <person name="Barrasa J.M."/>
            <person name="Sanchez-Garcia M."/>
            <person name="Camarero S."/>
            <person name="Miyauchi S."/>
            <person name="Serrano A."/>
            <person name="Linde D."/>
            <person name="Babiker R."/>
            <person name="Drula E."/>
            <person name="Ayuso-Fernandez I."/>
            <person name="Pacheco R."/>
            <person name="Padilla G."/>
            <person name="Ferreira P."/>
            <person name="Barriuso J."/>
            <person name="Kellner H."/>
            <person name="Castanera R."/>
            <person name="Alfaro M."/>
            <person name="Ramirez L."/>
            <person name="Pisabarro A.G."/>
            <person name="Kuo A."/>
            <person name="Tritt A."/>
            <person name="Lipzen A."/>
            <person name="He G."/>
            <person name="Yan M."/>
            <person name="Ng V."/>
            <person name="Cullen D."/>
            <person name="Martin F."/>
            <person name="Rosso M.-N."/>
            <person name="Henrissat B."/>
            <person name="Hibbett D."/>
            <person name="Martinez A.T."/>
            <person name="Grigoriev I.V."/>
        </authorList>
    </citation>
    <scope>NUCLEOTIDE SEQUENCE</scope>
    <source>
        <strain evidence="2">MF-IS2</strain>
    </source>
</reference>
<sequence>MLGLVLETPLAFPGERVKKEDIGRTVTQEDYMTFSNSTNRANSCFEEEGSGIVDTDKVKKAEEEKTAENKLAKKKNKARKEAGREKSAKADDLKAFKS</sequence>
<dbReference type="EMBL" id="MU151380">
    <property type="protein sequence ID" value="KAF9444380.1"/>
    <property type="molecule type" value="Genomic_DNA"/>
</dbReference>
<evidence type="ECO:0000313" key="3">
    <source>
        <dbReference type="Proteomes" id="UP000807342"/>
    </source>
</evidence>
<dbReference type="Proteomes" id="UP000807342">
    <property type="component" value="Unassembled WGS sequence"/>
</dbReference>
<protein>
    <submittedName>
        <fullName evidence="2">Uncharacterized protein</fullName>
    </submittedName>
</protein>
<gene>
    <name evidence="2" type="ORF">P691DRAFT_763437</name>
</gene>
<dbReference type="AlphaFoldDB" id="A0A9P5X749"/>
<comment type="caution">
    <text evidence="2">The sequence shown here is derived from an EMBL/GenBank/DDBJ whole genome shotgun (WGS) entry which is preliminary data.</text>
</comment>